<protein>
    <submittedName>
        <fullName evidence="1">Uncharacterized protein</fullName>
    </submittedName>
</protein>
<dbReference type="Proteomes" id="UP000238071">
    <property type="component" value="Unassembled WGS sequence"/>
</dbReference>
<accession>A0A2S6H6N2</accession>
<dbReference type="AlphaFoldDB" id="A0A2S6H6N2"/>
<gene>
    <name evidence="1" type="ORF">B0F88_10262</name>
</gene>
<reference evidence="1 2" key="1">
    <citation type="submission" date="2018-02" db="EMBL/GenBank/DDBJ databases">
        <title>Subsurface microbial communities from deep shales in Ohio and West Virginia, USA.</title>
        <authorList>
            <person name="Wrighton K."/>
        </authorList>
    </citation>
    <scope>NUCLEOTIDE SEQUENCE [LARGE SCALE GENOMIC DNA]</scope>
    <source>
        <strain evidence="1 2">OWC-G53F</strain>
    </source>
</reference>
<proteinExistence type="predicted"/>
<keyword evidence="2" id="KW-1185">Reference proteome</keyword>
<name>A0A2S6H6N2_9GAMM</name>
<dbReference type="EMBL" id="PTIY01000002">
    <property type="protein sequence ID" value="PPK73083.1"/>
    <property type="molecule type" value="Genomic_DNA"/>
</dbReference>
<sequence length="72" mass="7645">MITAIGAFHILPITISTISGPIAPQLIREIVGRAKIMIIPLTTETITVMTLTAGIVINALPINKRLARNSAV</sequence>
<evidence type="ECO:0000313" key="2">
    <source>
        <dbReference type="Proteomes" id="UP000238071"/>
    </source>
</evidence>
<evidence type="ECO:0000313" key="1">
    <source>
        <dbReference type="EMBL" id="PPK73083.1"/>
    </source>
</evidence>
<organism evidence="1 2">
    <name type="scientific">Methylobacter tundripaludum</name>
    <dbReference type="NCBI Taxonomy" id="173365"/>
    <lineage>
        <taxon>Bacteria</taxon>
        <taxon>Pseudomonadati</taxon>
        <taxon>Pseudomonadota</taxon>
        <taxon>Gammaproteobacteria</taxon>
        <taxon>Methylococcales</taxon>
        <taxon>Methylococcaceae</taxon>
        <taxon>Methylobacter</taxon>
    </lineage>
</organism>
<comment type="caution">
    <text evidence="1">The sequence shown here is derived from an EMBL/GenBank/DDBJ whole genome shotgun (WGS) entry which is preliminary data.</text>
</comment>